<dbReference type="Pfam" id="PF01753">
    <property type="entry name" value="zf-MYND"/>
    <property type="match status" value="1"/>
</dbReference>
<name>A0AAD3CV85_9STRA</name>
<accession>A0AAD3CV85</accession>
<keyword evidence="7" id="KW-1185">Reference proteome</keyword>
<feature type="domain" description="MYND-type" evidence="5">
    <location>
        <begin position="269"/>
        <end position="310"/>
    </location>
</feature>
<dbReference type="InterPro" id="IPR002893">
    <property type="entry name" value="Znf_MYND"/>
</dbReference>
<evidence type="ECO:0000256" key="1">
    <source>
        <dbReference type="ARBA" id="ARBA00022723"/>
    </source>
</evidence>
<reference evidence="6 7" key="1">
    <citation type="journal article" date="2021" name="Sci. Rep.">
        <title>The genome of the diatom Chaetoceros tenuissimus carries an ancient integrated fragment of an extant virus.</title>
        <authorList>
            <person name="Hongo Y."/>
            <person name="Kimura K."/>
            <person name="Takaki Y."/>
            <person name="Yoshida Y."/>
            <person name="Baba S."/>
            <person name="Kobayashi G."/>
            <person name="Nagasaki K."/>
            <person name="Hano T."/>
            <person name="Tomaru Y."/>
        </authorList>
    </citation>
    <scope>NUCLEOTIDE SEQUENCE [LARGE SCALE GENOMIC DNA]</scope>
    <source>
        <strain evidence="6 7">NIES-3715</strain>
    </source>
</reference>
<proteinExistence type="predicted"/>
<dbReference type="SUPFAM" id="SSF144232">
    <property type="entry name" value="HIT/MYND zinc finger-like"/>
    <property type="match status" value="1"/>
</dbReference>
<evidence type="ECO:0000313" key="7">
    <source>
        <dbReference type="Proteomes" id="UP001054902"/>
    </source>
</evidence>
<keyword evidence="1" id="KW-0479">Metal-binding</keyword>
<keyword evidence="3" id="KW-0862">Zinc</keyword>
<evidence type="ECO:0000256" key="3">
    <source>
        <dbReference type="ARBA" id="ARBA00022833"/>
    </source>
</evidence>
<evidence type="ECO:0000256" key="4">
    <source>
        <dbReference type="PROSITE-ProRule" id="PRU00134"/>
    </source>
</evidence>
<evidence type="ECO:0000313" key="6">
    <source>
        <dbReference type="EMBL" id="GFH52603.1"/>
    </source>
</evidence>
<keyword evidence="2 4" id="KW-0863">Zinc-finger</keyword>
<dbReference type="AlphaFoldDB" id="A0AAD3CV85"/>
<dbReference type="EMBL" id="BLLK01000045">
    <property type="protein sequence ID" value="GFH52603.1"/>
    <property type="molecule type" value="Genomic_DNA"/>
</dbReference>
<evidence type="ECO:0000259" key="5">
    <source>
        <dbReference type="PROSITE" id="PS50865"/>
    </source>
</evidence>
<dbReference type="Proteomes" id="UP001054902">
    <property type="component" value="Unassembled WGS sequence"/>
</dbReference>
<dbReference type="GO" id="GO:0008270">
    <property type="term" value="F:zinc ion binding"/>
    <property type="evidence" value="ECO:0007669"/>
    <property type="project" value="UniProtKB-KW"/>
</dbReference>
<sequence length="362" mass="42065">MFNTHLIRMYKDFLMEHGRATRVLRKSKLFCPFLKHCLTQADNEMYSIGPVQYDIYVMIKYAIVGGSLPFVKKLIKHDIPRLLFERIDKCPYDCMIVLLDAIGQSIVLLAKYKEEEELKDTIVEIIKDCYLTLLKRAISIDFSKNELKSGGIFSPPAKSAEVASTFAEIFVYLQVYFRLPTHAKLKIKIKRFAMEFATKYKQNATFNEDLGCTQEEMMDMRNDANFSCYKLLTFDYSKDEVARERKLAKESMDRNSEDLEEERNVNIHCGFCKKEEPEDVLFSRCAKCKMIYYCNKDCQVKGWKHHKRACKALPKTSLKEPLLNFAESIQQTSKSSMPAGATIYPTPFAVWLEEKYGSKEQN</sequence>
<protein>
    <recommendedName>
        <fullName evidence="5">MYND-type domain-containing protein</fullName>
    </recommendedName>
</protein>
<comment type="caution">
    <text evidence="6">The sequence shown here is derived from an EMBL/GenBank/DDBJ whole genome shotgun (WGS) entry which is preliminary data.</text>
</comment>
<gene>
    <name evidence="6" type="ORF">CTEN210_09079</name>
</gene>
<dbReference type="PROSITE" id="PS50865">
    <property type="entry name" value="ZF_MYND_2"/>
    <property type="match status" value="1"/>
</dbReference>
<dbReference type="Gene3D" id="6.10.140.2220">
    <property type="match status" value="1"/>
</dbReference>
<evidence type="ECO:0000256" key="2">
    <source>
        <dbReference type="ARBA" id="ARBA00022771"/>
    </source>
</evidence>
<organism evidence="6 7">
    <name type="scientific">Chaetoceros tenuissimus</name>
    <dbReference type="NCBI Taxonomy" id="426638"/>
    <lineage>
        <taxon>Eukaryota</taxon>
        <taxon>Sar</taxon>
        <taxon>Stramenopiles</taxon>
        <taxon>Ochrophyta</taxon>
        <taxon>Bacillariophyta</taxon>
        <taxon>Coscinodiscophyceae</taxon>
        <taxon>Chaetocerotophycidae</taxon>
        <taxon>Chaetocerotales</taxon>
        <taxon>Chaetocerotaceae</taxon>
        <taxon>Chaetoceros</taxon>
    </lineage>
</organism>